<comment type="caution">
    <text evidence="2">The sequence shown here is derived from an EMBL/GenBank/DDBJ whole genome shotgun (WGS) entry which is preliminary data.</text>
</comment>
<dbReference type="PANTHER" id="PTHR34826:SF2">
    <property type="entry name" value="UPF0590 PROTEIN C409.17C"/>
    <property type="match status" value="1"/>
</dbReference>
<feature type="domain" description="Domain of unknown function at the cortex 1" evidence="1">
    <location>
        <begin position="219"/>
        <end position="441"/>
    </location>
</feature>
<dbReference type="AlphaFoldDB" id="A0AAD3DA70"/>
<sequence length="450" mass="51894">MSPTNLIHYDEEDIESTAETCFSFLPFSFVRKACKPVKFGFCPRENSFELLEHDIDEICSNDTSLINSSSNDLHQSTDLVDLVLLPDMHDETKVSMRSQEMENVKIYRSEYKNMIMLLLTMCHTLSNHQSIQTLQYHDCFFIGIMFLFSVYSWNTNTLGRTQNVELEQTEQAPPHDFVDNDENIDESRISQCKYKPLFVRPVRGTSCPGLLPHNSLPIGSPFEIETEVFRGRALIRFAEGICENPAKQDEYFDTQNELFTQNIQRQIVIQGQFKRYIPMETVLLGGIFRKPFNIIFPPRILDFLQGVFDKFAPGIRLELGEERQAILAPILAGCHTVSIDNVGEEPDMSAPTLPENTFMSNDLKSSKERVRILGNPKTACEYKFQTHKIYTFHSIDHVIDLVNYQLHLPLGMKIDMMRPLGKQPVNFSAITKYDETIFSFDIWHEKSVQE</sequence>
<dbReference type="InterPro" id="IPR013897">
    <property type="entry name" value="Duc1"/>
</dbReference>
<name>A0AAD3DA70_9STRA</name>
<proteinExistence type="predicted"/>
<dbReference type="Pfam" id="PF08588">
    <property type="entry name" value="Duc1"/>
    <property type="match status" value="1"/>
</dbReference>
<reference evidence="2 3" key="1">
    <citation type="journal article" date="2021" name="Sci. Rep.">
        <title>The genome of the diatom Chaetoceros tenuissimus carries an ancient integrated fragment of an extant virus.</title>
        <authorList>
            <person name="Hongo Y."/>
            <person name="Kimura K."/>
            <person name="Takaki Y."/>
            <person name="Yoshida Y."/>
            <person name="Baba S."/>
            <person name="Kobayashi G."/>
            <person name="Nagasaki K."/>
            <person name="Hano T."/>
            <person name="Tomaru Y."/>
        </authorList>
    </citation>
    <scope>NUCLEOTIDE SEQUENCE [LARGE SCALE GENOMIC DNA]</scope>
    <source>
        <strain evidence="2 3">NIES-3715</strain>
    </source>
</reference>
<dbReference type="EMBL" id="BLLK01000069">
    <property type="protein sequence ID" value="GFH60684.1"/>
    <property type="molecule type" value="Genomic_DNA"/>
</dbReference>
<evidence type="ECO:0000313" key="2">
    <source>
        <dbReference type="EMBL" id="GFH60684.1"/>
    </source>
</evidence>
<evidence type="ECO:0000313" key="3">
    <source>
        <dbReference type="Proteomes" id="UP001054902"/>
    </source>
</evidence>
<dbReference type="Proteomes" id="UP001054902">
    <property type="component" value="Unassembled WGS sequence"/>
</dbReference>
<organism evidence="2 3">
    <name type="scientific">Chaetoceros tenuissimus</name>
    <dbReference type="NCBI Taxonomy" id="426638"/>
    <lineage>
        <taxon>Eukaryota</taxon>
        <taxon>Sar</taxon>
        <taxon>Stramenopiles</taxon>
        <taxon>Ochrophyta</taxon>
        <taxon>Bacillariophyta</taxon>
        <taxon>Coscinodiscophyceae</taxon>
        <taxon>Chaetocerotophycidae</taxon>
        <taxon>Chaetocerotales</taxon>
        <taxon>Chaetocerotaceae</taxon>
        <taxon>Chaetoceros</taxon>
    </lineage>
</organism>
<keyword evidence="3" id="KW-1185">Reference proteome</keyword>
<protein>
    <recommendedName>
        <fullName evidence="1">Domain of unknown function at the cortex 1 domain-containing protein</fullName>
    </recommendedName>
</protein>
<gene>
    <name evidence="2" type="ORF">CTEN210_17160</name>
</gene>
<evidence type="ECO:0000259" key="1">
    <source>
        <dbReference type="Pfam" id="PF08588"/>
    </source>
</evidence>
<accession>A0AAD3DA70</accession>
<dbReference type="PANTHER" id="PTHR34826">
    <property type="entry name" value="UPF0590 PROTEIN C409.17C"/>
    <property type="match status" value="1"/>
</dbReference>